<organism evidence="2 3">
    <name type="scientific">Thioclava electrotropha</name>
    <dbReference type="NCBI Taxonomy" id="1549850"/>
    <lineage>
        <taxon>Bacteria</taxon>
        <taxon>Pseudomonadati</taxon>
        <taxon>Pseudomonadota</taxon>
        <taxon>Alphaproteobacteria</taxon>
        <taxon>Rhodobacterales</taxon>
        <taxon>Paracoccaceae</taxon>
        <taxon>Thioclava</taxon>
    </lineage>
</organism>
<dbReference type="InterPro" id="IPR012338">
    <property type="entry name" value="Beta-lactam/transpept-like"/>
</dbReference>
<reference evidence="2 3" key="1">
    <citation type="submission" date="2020-05" db="EMBL/GenBank/DDBJ databases">
        <title>Thioclava electrotropha strain Elox9 finished genome.</title>
        <authorList>
            <person name="Rowe A.R."/>
            <person name="Wilbanks E.G."/>
        </authorList>
    </citation>
    <scope>NUCLEOTIDE SEQUENCE [LARGE SCALE GENOMIC DNA]</scope>
    <source>
        <strain evidence="2 3">Elox9</strain>
    </source>
</reference>
<keyword evidence="3" id="KW-1185">Reference proteome</keyword>
<dbReference type="InterPro" id="IPR050789">
    <property type="entry name" value="Diverse_Enzym_Activities"/>
</dbReference>
<sequence>MIIFIGDDTKRQSRFNFFQRRNAANDIPLENALPAPSEKSYKDKALTQSPTAFTATFDRDGRCQAAQSGARLFPYWSFTKPVIAALALMLDSEKRLDLDAPLDLPELRAGGTLAQLLEHSAGLPDYSTLPAYHADVAAERTPWPRDLLVARTLAQPAPFPPGEGWRYSNLGYMLAREVIEGAAGRSLAELVQERIAAPLGLENVRLAQTPADFAALHWPEARDYHPGWVYHRTLIGTAGDAARLLHGLRGLLPKAAFARMTACRELGGALPDRPWTRHGYGLGLMCGDWGDTRVFGHSGAGPFSSNAVYRCPETGRTAAAFTHGPFEGPAEQTVAKALLAQ</sequence>
<dbReference type="PANTHER" id="PTHR43283:SF7">
    <property type="entry name" value="BETA-LACTAMASE-RELATED DOMAIN-CONTAINING PROTEIN"/>
    <property type="match status" value="1"/>
</dbReference>
<evidence type="ECO:0000259" key="1">
    <source>
        <dbReference type="Pfam" id="PF00144"/>
    </source>
</evidence>
<feature type="domain" description="Beta-lactamase-related" evidence="1">
    <location>
        <begin position="71"/>
        <end position="334"/>
    </location>
</feature>
<gene>
    <name evidence="2" type="ORF">AKL02_011880</name>
</gene>
<dbReference type="InterPro" id="IPR001466">
    <property type="entry name" value="Beta-lactam-related"/>
</dbReference>
<accession>A0ABX6YUX6</accession>
<dbReference type="PANTHER" id="PTHR43283">
    <property type="entry name" value="BETA-LACTAMASE-RELATED"/>
    <property type="match status" value="1"/>
</dbReference>
<name>A0ABX6YUX6_9RHOB</name>
<dbReference type="Gene3D" id="3.40.710.10">
    <property type="entry name" value="DD-peptidase/beta-lactamase superfamily"/>
    <property type="match status" value="1"/>
</dbReference>
<dbReference type="Proteomes" id="UP000192422">
    <property type="component" value="Chromosome"/>
</dbReference>
<evidence type="ECO:0000313" key="3">
    <source>
        <dbReference type="Proteomes" id="UP000192422"/>
    </source>
</evidence>
<evidence type="ECO:0000313" key="2">
    <source>
        <dbReference type="EMBL" id="QPZ91525.1"/>
    </source>
</evidence>
<protein>
    <submittedName>
        <fullName evidence="2">Beta-lactamase family protein</fullName>
    </submittedName>
</protein>
<dbReference type="EMBL" id="CP053562">
    <property type="protein sequence ID" value="QPZ91525.1"/>
    <property type="molecule type" value="Genomic_DNA"/>
</dbReference>
<dbReference type="SUPFAM" id="SSF56601">
    <property type="entry name" value="beta-lactamase/transpeptidase-like"/>
    <property type="match status" value="1"/>
</dbReference>
<proteinExistence type="predicted"/>
<dbReference type="Pfam" id="PF00144">
    <property type="entry name" value="Beta-lactamase"/>
    <property type="match status" value="1"/>
</dbReference>